<dbReference type="PANTHER" id="PTHR10858">
    <property type="entry name" value="DEOXYRIBONUCLEASE II"/>
    <property type="match status" value="1"/>
</dbReference>
<protein>
    <submittedName>
        <fullName evidence="3">Uncharacterized protein</fullName>
    </submittedName>
</protein>
<evidence type="ECO:0000256" key="1">
    <source>
        <dbReference type="ARBA" id="ARBA00007527"/>
    </source>
</evidence>
<keyword evidence="4" id="KW-1185">Reference proteome</keyword>
<evidence type="ECO:0000256" key="2">
    <source>
        <dbReference type="ARBA" id="ARBA00022801"/>
    </source>
</evidence>
<dbReference type="PANTHER" id="PTHR10858:SF30">
    <property type="entry name" value="CELL-DEATH-RELATED NUCLEASE 7"/>
    <property type="match status" value="1"/>
</dbReference>
<name>A0A0C2D908_9BILA</name>
<dbReference type="GO" id="GO:0004531">
    <property type="term" value="F:deoxyribonuclease II activity"/>
    <property type="evidence" value="ECO:0007669"/>
    <property type="project" value="InterPro"/>
</dbReference>
<reference evidence="3 4" key="1">
    <citation type="submission" date="2013-12" db="EMBL/GenBank/DDBJ databases">
        <title>Draft genome of the parsitic nematode Ancylostoma duodenale.</title>
        <authorList>
            <person name="Mitreva M."/>
        </authorList>
    </citation>
    <scope>NUCLEOTIDE SEQUENCE [LARGE SCALE GENOMIC DNA]</scope>
    <source>
        <strain evidence="3 4">Zhejiang</strain>
    </source>
</reference>
<dbReference type="AlphaFoldDB" id="A0A0C2D908"/>
<dbReference type="GO" id="GO:0006309">
    <property type="term" value="P:apoptotic DNA fragmentation"/>
    <property type="evidence" value="ECO:0007669"/>
    <property type="project" value="TreeGrafter"/>
</dbReference>
<evidence type="ECO:0000313" key="4">
    <source>
        <dbReference type="Proteomes" id="UP000054047"/>
    </source>
</evidence>
<comment type="similarity">
    <text evidence="1">Belongs to the DNase II family.</text>
</comment>
<dbReference type="OrthoDB" id="10261598at2759"/>
<dbReference type="Proteomes" id="UP000054047">
    <property type="component" value="Unassembled WGS sequence"/>
</dbReference>
<gene>
    <name evidence="3" type="ORF">ANCDUO_11128</name>
</gene>
<dbReference type="Pfam" id="PF03265">
    <property type="entry name" value="DNase_II"/>
    <property type="match status" value="1"/>
</dbReference>
<evidence type="ECO:0000313" key="3">
    <source>
        <dbReference type="EMBL" id="KIH58662.1"/>
    </source>
</evidence>
<dbReference type="EMBL" id="KN732851">
    <property type="protein sequence ID" value="KIH58662.1"/>
    <property type="molecule type" value="Genomic_DNA"/>
</dbReference>
<sequence length="67" mass="7585">MKKRSASRAEKSKKSFYLSYNDNCPGKATDSYRGHSKGVVVFDKQQGFWMVHSVPEFPPQGKCRGLT</sequence>
<organism evidence="3 4">
    <name type="scientific">Ancylostoma duodenale</name>
    <dbReference type="NCBI Taxonomy" id="51022"/>
    <lineage>
        <taxon>Eukaryota</taxon>
        <taxon>Metazoa</taxon>
        <taxon>Ecdysozoa</taxon>
        <taxon>Nematoda</taxon>
        <taxon>Chromadorea</taxon>
        <taxon>Rhabditida</taxon>
        <taxon>Rhabditina</taxon>
        <taxon>Rhabditomorpha</taxon>
        <taxon>Strongyloidea</taxon>
        <taxon>Ancylostomatidae</taxon>
        <taxon>Ancylostomatinae</taxon>
        <taxon>Ancylostoma</taxon>
    </lineage>
</organism>
<dbReference type="InterPro" id="IPR004947">
    <property type="entry name" value="DNase_II"/>
</dbReference>
<proteinExistence type="inferred from homology"/>
<keyword evidence="2" id="KW-0378">Hydrolase</keyword>
<accession>A0A0C2D908</accession>